<comment type="caution">
    <text evidence="4">The sequence shown here is derived from an EMBL/GenBank/DDBJ whole genome shotgun (WGS) entry which is preliminary data.</text>
</comment>
<evidence type="ECO:0000313" key="4">
    <source>
        <dbReference type="EMBL" id="NJB70076.1"/>
    </source>
</evidence>
<evidence type="ECO:0000313" key="5">
    <source>
        <dbReference type="Proteomes" id="UP000590442"/>
    </source>
</evidence>
<keyword evidence="5" id="KW-1185">Reference proteome</keyword>
<dbReference type="Pfam" id="PF01596">
    <property type="entry name" value="Methyltransf_3"/>
    <property type="match status" value="1"/>
</dbReference>
<dbReference type="GO" id="GO:0008171">
    <property type="term" value="F:O-methyltransferase activity"/>
    <property type="evidence" value="ECO:0007669"/>
    <property type="project" value="InterPro"/>
</dbReference>
<gene>
    <name evidence="4" type="ORF">GGR42_000538</name>
</gene>
<sequence>MNDQNILDKPSIHAEIERKSQEIGFTMPSDLHIGTLLKTLISSKPNANILELGTGIGLSLSWMVDGMDAESHLVTVDNDPKLIKIAKDYFGNDSRVEVICEDGAEWIKKYKGNQFDLVFADAWPGKYSHINEVLDLIKVGGFYVIDDMTAQSNWPEGHQEKVDGLVDYLERRKDFNLTKMNWSTGVIIAVKTEENNN</sequence>
<evidence type="ECO:0000256" key="2">
    <source>
        <dbReference type="ARBA" id="ARBA00022679"/>
    </source>
</evidence>
<keyword evidence="3" id="KW-0949">S-adenosyl-L-methionine</keyword>
<evidence type="ECO:0000256" key="1">
    <source>
        <dbReference type="ARBA" id="ARBA00022603"/>
    </source>
</evidence>
<keyword evidence="1 4" id="KW-0489">Methyltransferase</keyword>
<accession>A0A846QM72</accession>
<dbReference type="PANTHER" id="PTHR43167:SF1">
    <property type="entry name" value="PUTATIVE (AFU_ORTHOLOGUE AFUA_6G01830)-RELATED"/>
    <property type="match status" value="1"/>
</dbReference>
<dbReference type="Gene3D" id="3.40.50.150">
    <property type="entry name" value="Vaccinia Virus protein VP39"/>
    <property type="match status" value="1"/>
</dbReference>
<dbReference type="CDD" id="cd02440">
    <property type="entry name" value="AdoMet_MTases"/>
    <property type="match status" value="1"/>
</dbReference>
<evidence type="ECO:0000256" key="3">
    <source>
        <dbReference type="ARBA" id="ARBA00022691"/>
    </source>
</evidence>
<keyword evidence="2 4" id="KW-0808">Transferase</keyword>
<proteinExistence type="predicted"/>
<dbReference type="RefSeq" id="WP_167960571.1">
    <property type="nucleotide sequence ID" value="NZ_JAATJJ010000001.1"/>
</dbReference>
<name>A0A846QM72_9FLAO</name>
<dbReference type="PANTHER" id="PTHR43167">
    <property type="entry name" value="PUTATIVE (AFU_ORTHOLOGUE AFUA_6G01830)-RELATED"/>
    <property type="match status" value="1"/>
</dbReference>
<dbReference type="Proteomes" id="UP000590442">
    <property type="component" value="Unassembled WGS sequence"/>
</dbReference>
<protein>
    <submittedName>
        <fullName evidence="4">Putative O-methyltransferase YrrM</fullName>
    </submittedName>
</protein>
<reference evidence="4 5" key="1">
    <citation type="submission" date="2020-03" db="EMBL/GenBank/DDBJ databases">
        <title>Genomic Encyclopedia of Type Strains, Phase IV (KMG-IV): sequencing the most valuable type-strain genomes for metagenomic binning, comparative biology and taxonomic classification.</title>
        <authorList>
            <person name="Goeker M."/>
        </authorList>
    </citation>
    <scope>NUCLEOTIDE SEQUENCE [LARGE SCALE GENOMIC DNA]</scope>
    <source>
        <strain evidence="4 5">DSM 29762</strain>
    </source>
</reference>
<dbReference type="SUPFAM" id="SSF53335">
    <property type="entry name" value="S-adenosyl-L-methionine-dependent methyltransferases"/>
    <property type="match status" value="1"/>
</dbReference>
<organism evidence="4 5">
    <name type="scientific">Saonia flava</name>
    <dbReference type="NCBI Taxonomy" id="523696"/>
    <lineage>
        <taxon>Bacteria</taxon>
        <taxon>Pseudomonadati</taxon>
        <taxon>Bacteroidota</taxon>
        <taxon>Flavobacteriia</taxon>
        <taxon>Flavobacteriales</taxon>
        <taxon>Flavobacteriaceae</taxon>
        <taxon>Saonia</taxon>
    </lineage>
</organism>
<dbReference type="AlphaFoldDB" id="A0A846QM72"/>
<dbReference type="EMBL" id="JAATJJ010000001">
    <property type="protein sequence ID" value="NJB70076.1"/>
    <property type="molecule type" value="Genomic_DNA"/>
</dbReference>
<dbReference type="GO" id="GO:0032259">
    <property type="term" value="P:methylation"/>
    <property type="evidence" value="ECO:0007669"/>
    <property type="project" value="UniProtKB-KW"/>
</dbReference>
<dbReference type="InterPro" id="IPR002935">
    <property type="entry name" value="SAM_O-MeTrfase"/>
</dbReference>
<dbReference type="InterPro" id="IPR029063">
    <property type="entry name" value="SAM-dependent_MTases_sf"/>
</dbReference>